<dbReference type="OrthoDB" id="9785345at2"/>
<evidence type="ECO:0000259" key="2">
    <source>
        <dbReference type="Pfam" id="PF07486"/>
    </source>
</evidence>
<keyword evidence="4" id="KW-1185">Reference proteome</keyword>
<proteinExistence type="predicted"/>
<dbReference type="Pfam" id="PF07486">
    <property type="entry name" value="Hydrolase_2"/>
    <property type="match status" value="1"/>
</dbReference>
<sequence length="413" mass="44914">MPNLRPLHLILAAIALVALALPLLVTHLVPVAEVEIGAPSIEQARPAARKTAPPPVEPLQYIEVAPEDARAINAAVPFVKGPVPPARPFRFVGDAEAFARATDCLAAAAYYEAGDDAEGERAVVQVVLNRLRHPAFPKTVCGVVFQGAERSTGCQFTFTCDGALRRTPSPAAWTRARDVATKALRGSVYKQVGWATHYHTDWVVPYWSSSLDKIAELHTHLFFRWTGWWGTAPAFNRSQSPNEAIVPQLAALSEHHRGVGGMPGEDTQLADAVPFFGRTPAPLASDRNTFLTSLNPAQADSFQNMALASCADRSRCKFMGWTEPDAMAFSLPLSPEQLNAMSFSYIRDRGSNLERALWNCDEFKQRSPCMKRLAIRAMPAPRENTRGPADLDGVRRKADAAAEPAPGNATGVE</sequence>
<feature type="compositionally biased region" description="Low complexity" evidence="1">
    <location>
        <begin position="401"/>
        <end position="413"/>
    </location>
</feature>
<evidence type="ECO:0000313" key="4">
    <source>
        <dbReference type="Proteomes" id="UP000197290"/>
    </source>
</evidence>
<keyword evidence="3" id="KW-0378">Hydrolase</keyword>
<dbReference type="GO" id="GO:0016787">
    <property type="term" value="F:hydrolase activity"/>
    <property type="evidence" value="ECO:0007669"/>
    <property type="project" value="UniProtKB-KW"/>
</dbReference>
<dbReference type="Proteomes" id="UP000197290">
    <property type="component" value="Unassembled WGS sequence"/>
</dbReference>
<feature type="domain" description="Cell wall hydrolase SleB" evidence="2">
    <location>
        <begin position="114"/>
        <end position="223"/>
    </location>
</feature>
<dbReference type="InterPro" id="IPR011105">
    <property type="entry name" value="Cell_wall_hydrolase_SleB"/>
</dbReference>
<dbReference type="EMBL" id="NBBI01000004">
    <property type="protein sequence ID" value="OWK29326.1"/>
    <property type="molecule type" value="Genomic_DNA"/>
</dbReference>
<organism evidence="3 4">
    <name type="scientific">Sphingomonas dokdonensis</name>
    <dbReference type="NCBI Taxonomy" id="344880"/>
    <lineage>
        <taxon>Bacteria</taxon>
        <taxon>Pseudomonadati</taxon>
        <taxon>Pseudomonadota</taxon>
        <taxon>Alphaproteobacteria</taxon>
        <taxon>Sphingomonadales</taxon>
        <taxon>Sphingomonadaceae</taxon>
        <taxon>Sphingomonas</taxon>
    </lineage>
</organism>
<dbReference type="RefSeq" id="WP_088367641.1">
    <property type="nucleotide sequence ID" value="NZ_NBBI01000004.1"/>
</dbReference>
<accession>A0A245ZHV4</accession>
<reference evidence="3 4" key="1">
    <citation type="submission" date="2017-03" db="EMBL/GenBank/DDBJ databases">
        <title>Genome sequence of Sphingomonas dokdonensis DSM 21029.</title>
        <authorList>
            <person name="Poehlein A."/>
            <person name="Wuebbeler J.H."/>
            <person name="Steinbuechel A."/>
            <person name="Daniel R."/>
        </authorList>
    </citation>
    <scope>NUCLEOTIDE SEQUENCE [LARGE SCALE GENOMIC DNA]</scope>
    <source>
        <strain evidence="3 4">DSM 21029</strain>
    </source>
</reference>
<dbReference type="AlphaFoldDB" id="A0A245ZHV4"/>
<evidence type="ECO:0000313" key="3">
    <source>
        <dbReference type="EMBL" id="OWK29326.1"/>
    </source>
</evidence>
<feature type="region of interest" description="Disordered" evidence="1">
    <location>
        <begin position="379"/>
        <end position="413"/>
    </location>
</feature>
<name>A0A245ZHV4_9SPHN</name>
<protein>
    <submittedName>
        <fullName evidence="3">Cell wall hydrolase</fullName>
    </submittedName>
</protein>
<dbReference type="Gene3D" id="1.10.10.2520">
    <property type="entry name" value="Cell wall hydrolase SleB, domain 1"/>
    <property type="match status" value="1"/>
</dbReference>
<gene>
    <name evidence="3" type="ORF">SPDO_23110</name>
</gene>
<comment type="caution">
    <text evidence="3">The sequence shown here is derived from an EMBL/GenBank/DDBJ whole genome shotgun (WGS) entry which is preliminary data.</text>
</comment>
<evidence type="ECO:0000256" key="1">
    <source>
        <dbReference type="SAM" id="MobiDB-lite"/>
    </source>
</evidence>
<dbReference type="InterPro" id="IPR042047">
    <property type="entry name" value="SleB_dom1"/>
</dbReference>